<organism evidence="1">
    <name type="scientific">Brugia timori</name>
    <dbReference type="NCBI Taxonomy" id="42155"/>
    <lineage>
        <taxon>Eukaryota</taxon>
        <taxon>Metazoa</taxon>
        <taxon>Ecdysozoa</taxon>
        <taxon>Nematoda</taxon>
        <taxon>Chromadorea</taxon>
        <taxon>Rhabditida</taxon>
        <taxon>Spirurina</taxon>
        <taxon>Spiruromorpha</taxon>
        <taxon>Filarioidea</taxon>
        <taxon>Onchocercidae</taxon>
        <taxon>Brugia</taxon>
    </lineage>
</organism>
<name>A0A0R3QH27_9BILA</name>
<proteinExistence type="predicted"/>
<dbReference type="AlphaFoldDB" id="A0A0R3QH27"/>
<dbReference type="WBParaSite" id="BTMF_0000568701-mRNA-1">
    <property type="protein sequence ID" value="BTMF_0000568701-mRNA-1"/>
    <property type="gene ID" value="BTMF_0000568701"/>
</dbReference>
<reference evidence="1" key="1">
    <citation type="submission" date="2017-02" db="UniProtKB">
        <authorList>
            <consortium name="WormBaseParasite"/>
        </authorList>
    </citation>
    <scope>IDENTIFICATION</scope>
</reference>
<evidence type="ECO:0000313" key="1">
    <source>
        <dbReference type="WBParaSite" id="BTMF_0000568701-mRNA-1"/>
    </source>
</evidence>
<sequence>LRPFQSSLLASRKQLNSLVVFQSQKHFLDFYQVLVPVLYNHHLHLLVLRHRNHCDQKRENDTCQMAEVIHRSYLLLYVDYHLLFARNRPKQDEDVLTKPQHQFLHQFDIVPKFLLLEH</sequence>
<protein>
    <submittedName>
        <fullName evidence="1">Secreted protein</fullName>
    </submittedName>
</protein>
<accession>A0A0R3QH27</accession>